<evidence type="ECO:0000256" key="9">
    <source>
        <dbReference type="SAM" id="Phobius"/>
    </source>
</evidence>
<feature type="region of interest" description="Disordered" evidence="8">
    <location>
        <begin position="1"/>
        <end position="24"/>
    </location>
</feature>
<dbReference type="PANTHER" id="PTHR30329">
    <property type="entry name" value="STATOR ELEMENT OF FLAGELLAR MOTOR COMPLEX"/>
    <property type="match status" value="1"/>
</dbReference>
<dbReference type="PROSITE" id="PS51123">
    <property type="entry name" value="OMPA_2"/>
    <property type="match status" value="1"/>
</dbReference>
<keyword evidence="11" id="KW-0969">Cilium</keyword>
<dbReference type="GO" id="GO:0005886">
    <property type="term" value="C:plasma membrane"/>
    <property type="evidence" value="ECO:0007669"/>
    <property type="project" value="UniProtKB-SubCell"/>
</dbReference>
<dbReference type="AlphaFoldDB" id="A0A6M8UFU6"/>
<keyword evidence="11" id="KW-0282">Flagellum</keyword>
<dbReference type="InterPro" id="IPR006665">
    <property type="entry name" value="OmpA-like"/>
</dbReference>
<reference evidence="11 12" key="1">
    <citation type="submission" date="2020-06" db="EMBL/GenBank/DDBJ databases">
        <title>Genome sequence of Paramixta manurensis strain PD-1.</title>
        <authorList>
            <person name="Lee C.W."/>
            <person name="Kim J."/>
        </authorList>
    </citation>
    <scope>NUCLEOTIDE SEQUENCE [LARGE SCALE GENOMIC DNA]</scope>
    <source>
        <strain evidence="11 12">PD-1</strain>
    </source>
</reference>
<feature type="domain" description="OmpA-like" evidence="10">
    <location>
        <begin position="169"/>
        <end position="288"/>
    </location>
</feature>
<evidence type="ECO:0000313" key="11">
    <source>
        <dbReference type="EMBL" id="QKJ85652.1"/>
    </source>
</evidence>
<evidence type="ECO:0000256" key="1">
    <source>
        <dbReference type="ARBA" id="ARBA00004162"/>
    </source>
</evidence>
<keyword evidence="5 9" id="KW-1133">Transmembrane helix</keyword>
<proteinExistence type="inferred from homology"/>
<dbReference type="CDD" id="cd07185">
    <property type="entry name" value="OmpA_C-like"/>
    <property type="match status" value="1"/>
</dbReference>
<dbReference type="Pfam" id="PF00691">
    <property type="entry name" value="OmpA"/>
    <property type="match status" value="1"/>
</dbReference>
<dbReference type="InterPro" id="IPR036737">
    <property type="entry name" value="OmpA-like_sf"/>
</dbReference>
<dbReference type="InterPro" id="IPR050330">
    <property type="entry name" value="Bact_OuterMem_StrucFunc"/>
</dbReference>
<protein>
    <submittedName>
        <fullName evidence="11">Flagellar motor rotation protein MotB</fullName>
    </submittedName>
</protein>
<feature type="compositionally biased region" description="Low complexity" evidence="8">
    <location>
        <begin position="101"/>
        <end position="117"/>
    </location>
</feature>
<keyword evidence="4 9" id="KW-0812">Transmembrane</keyword>
<name>A0A6M8UFU6_9GAMM</name>
<evidence type="ECO:0000256" key="6">
    <source>
        <dbReference type="ARBA" id="ARBA00023136"/>
    </source>
</evidence>
<organism evidence="11 12">
    <name type="scientific">Paramixta manurensis</name>
    <dbReference type="NCBI Taxonomy" id="2740817"/>
    <lineage>
        <taxon>Bacteria</taxon>
        <taxon>Pseudomonadati</taxon>
        <taxon>Pseudomonadota</taxon>
        <taxon>Gammaproteobacteria</taxon>
        <taxon>Enterobacterales</taxon>
        <taxon>Erwiniaceae</taxon>
        <taxon>Paramixta</taxon>
    </lineage>
</organism>
<dbReference type="KEGG" id="pmak:PMPD1_0680"/>
<accession>A0A6M8UFU6</accession>
<keyword evidence="3" id="KW-1003">Cell membrane</keyword>
<keyword evidence="11" id="KW-0966">Cell projection</keyword>
<evidence type="ECO:0000256" key="4">
    <source>
        <dbReference type="ARBA" id="ARBA00022692"/>
    </source>
</evidence>
<gene>
    <name evidence="11" type="ORF">PMPD1_0680</name>
</gene>
<evidence type="ECO:0000256" key="3">
    <source>
        <dbReference type="ARBA" id="ARBA00022475"/>
    </source>
</evidence>
<keyword evidence="12" id="KW-1185">Reference proteome</keyword>
<keyword evidence="6 7" id="KW-0472">Membrane</keyword>
<dbReference type="Gene3D" id="3.30.1330.60">
    <property type="entry name" value="OmpA-like domain"/>
    <property type="match status" value="1"/>
</dbReference>
<dbReference type="PANTHER" id="PTHR30329:SF21">
    <property type="entry name" value="LIPOPROTEIN YIAD-RELATED"/>
    <property type="match status" value="1"/>
</dbReference>
<dbReference type="Proteomes" id="UP000505325">
    <property type="component" value="Chromosome"/>
</dbReference>
<feature type="transmembrane region" description="Helical" evidence="9">
    <location>
        <begin position="28"/>
        <end position="50"/>
    </location>
</feature>
<comment type="subcellular location">
    <subcellularLocation>
        <location evidence="1">Cell membrane</location>
        <topology evidence="1">Single-pass membrane protein</topology>
    </subcellularLocation>
</comment>
<evidence type="ECO:0000259" key="10">
    <source>
        <dbReference type="PROSITE" id="PS51123"/>
    </source>
</evidence>
<dbReference type="NCBIfam" id="NF005273">
    <property type="entry name" value="PRK06778.1"/>
    <property type="match status" value="1"/>
</dbReference>
<dbReference type="InterPro" id="IPR025713">
    <property type="entry name" value="MotB-like_N_dom"/>
</dbReference>
<evidence type="ECO:0000256" key="2">
    <source>
        <dbReference type="ARBA" id="ARBA00008914"/>
    </source>
</evidence>
<dbReference type="Pfam" id="PF13677">
    <property type="entry name" value="MotB_plug"/>
    <property type="match status" value="1"/>
</dbReference>
<feature type="region of interest" description="Disordered" evidence="8">
    <location>
        <begin position="76"/>
        <end position="121"/>
    </location>
</feature>
<dbReference type="SUPFAM" id="SSF103088">
    <property type="entry name" value="OmpA-like"/>
    <property type="match status" value="1"/>
</dbReference>
<evidence type="ECO:0000256" key="8">
    <source>
        <dbReference type="SAM" id="MobiDB-lite"/>
    </source>
</evidence>
<comment type="similarity">
    <text evidence="2">Belongs to the MotB family.</text>
</comment>
<evidence type="ECO:0000256" key="5">
    <source>
        <dbReference type="ARBA" id="ARBA00022989"/>
    </source>
</evidence>
<dbReference type="EMBL" id="CP054212">
    <property type="protein sequence ID" value="QKJ85652.1"/>
    <property type="molecule type" value="Genomic_DNA"/>
</dbReference>
<evidence type="ECO:0000256" key="7">
    <source>
        <dbReference type="PROSITE-ProRule" id="PRU00473"/>
    </source>
</evidence>
<evidence type="ECO:0000313" key="12">
    <source>
        <dbReference type="Proteomes" id="UP000505325"/>
    </source>
</evidence>
<sequence>MRPGKKGAHTTIIKRGGRKGHSGVHGGAWKVAFADFTLAMMALFMVLWIVGSVTPEERREIVANINNQSFFESTVFNPINSDSTSGGGKLIGASRPEQDPSADSHPAQQDAQPAANDAVKDAVAKGESLDGALSRSRDEMQELSGLVMDITKNNNAQANLKIEVIPQGLRILLQDDRQRAMFERGSSTLTPFFKKLLLELAPVFNKLDNQLIITGHTDAVRFRDQEKYNNWNLAGDRALVARRVLEKGGLNQTRVIQVSSMADRMLLAPDAPKSATNRRIEITVLTKAAADTLFQFYGYHGEKVVKPIADRLEPQFPGSTPAD</sequence>
<dbReference type="RefSeq" id="WP_173632720.1">
    <property type="nucleotide sequence ID" value="NZ_CP054212.1"/>
</dbReference>